<dbReference type="RefSeq" id="WP_167700924.1">
    <property type="nucleotide sequence ID" value="NZ_CP118175.1"/>
</dbReference>
<reference evidence="2 3" key="1">
    <citation type="submission" date="2020-03" db="EMBL/GenBank/DDBJ databases">
        <title>Spirochaetal bacteria isolated from arthropods constitute a novel genus Entomospira genus novum within the order Spirochaetales.</title>
        <authorList>
            <person name="Grana-Miraglia L."/>
            <person name="Sikutova S."/>
            <person name="Fingerle V."/>
            <person name="Sing A."/>
            <person name="Castillo-Ramirez S."/>
            <person name="Margos G."/>
            <person name="Rudolf I."/>
        </authorList>
    </citation>
    <scope>NUCLEOTIDE SEQUENCE [LARGE SCALE GENOMIC DNA]</scope>
    <source>
        <strain evidence="2 3">BR193</strain>
    </source>
</reference>
<evidence type="ECO:0000256" key="1">
    <source>
        <dbReference type="SAM" id="Phobius"/>
    </source>
</evidence>
<keyword evidence="1" id="KW-1133">Transmembrane helix</keyword>
<comment type="caution">
    <text evidence="2">The sequence shown here is derived from an EMBL/GenBank/DDBJ whole genome shotgun (WGS) entry which is preliminary data.</text>
</comment>
<gene>
    <name evidence="2" type="ORF">HCT14_07290</name>
</gene>
<dbReference type="AlphaFoldDB" id="A0A968GD73"/>
<feature type="transmembrane region" description="Helical" evidence="1">
    <location>
        <begin position="54"/>
        <end position="76"/>
    </location>
</feature>
<feature type="transmembrane region" description="Helical" evidence="1">
    <location>
        <begin position="139"/>
        <end position="161"/>
    </location>
</feature>
<accession>A0A968GD73</accession>
<protein>
    <submittedName>
        <fullName evidence="2">Uncharacterized protein</fullName>
    </submittedName>
</protein>
<feature type="transmembrane region" description="Helical" evidence="1">
    <location>
        <begin position="20"/>
        <end position="42"/>
    </location>
</feature>
<evidence type="ECO:0000313" key="3">
    <source>
        <dbReference type="Proteomes" id="UP000711995"/>
    </source>
</evidence>
<dbReference type="Proteomes" id="UP000711995">
    <property type="component" value="Unassembled WGS sequence"/>
</dbReference>
<sequence length="167" mass="19258">MVQLRFSSYVIPKEYDGHVAEYVIAISSLLFMQATAIFFYLAGTFPENLQLLPILLIEMPIASFLLIRVLGARYLYKIYVNMYQCLIYRKLAKTRIDISSIRLYRLSKSYFLGFFLFHLVIALPIYISSIFDDTTLSTLFFFSFIIVPIGALLSGKLFYYASSKIAT</sequence>
<keyword evidence="1" id="KW-0472">Membrane</keyword>
<feature type="transmembrane region" description="Helical" evidence="1">
    <location>
        <begin position="109"/>
        <end position="127"/>
    </location>
</feature>
<keyword evidence="1" id="KW-0812">Transmembrane</keyword>
<keyword evidence="3" id="KW-1185">Reference proteome</keyword>
<evidence type="ECO:0000313" key="2">
    <source>
        <dbReference type="EMBL" id="NIZ41306.1"/>
    </source>
</evidence>
<proteinExistence type="predicted"/>
<dbReference type="EMBL" id="JAATLJ010000002">
    <property type="protein sequence ID" value="NIZ41306.1"/>
    <property type="molecule type" value="Genomic_DNA"/>
</dbReference>
<name>A0A968GD73_9SPIO</name>
<organism evidence="2 3">
    <name type="scientific">Entomospira entomophila</name>
    <dbReference type="NCBI Taxonomy" id="2719988"/>
    <lineage>
        <taxon>Bacteria</taxon>
        <taxon>Pseudomonadati</taxon>
        <taxon>Spirochaetota</taxon>
        <taxon>Spirochaetia</taxon>
        <taxon>Spirochaetales</taxon>
        <taxon>Spirochaetaceae</taxon>
        <taxon>Entomospira</taxon>
    </lineage>
</organism>